<organism evidence="2 3">
    <name type="scientific">Ancylostoma duodenale</name>
    <dbReference type="NCBI Taxonomy" id="51022"/>
    <lineage>
        <taxon>Eukaryota</taxon>
        <taxon>Metazoa</taxon>
        <taxon>Ecdysozoa</taxon>
        <taxon>Nematoda</taxon>
        <taxon>Chromadorea</taxon>
        <taxon>Rhabditida</taxon>
        <taxon>Rhabditina</taxon>
        <taxon>Rhabditomorpha</taxon>
        <taxon>Strongyloidea</taxon>
        <taxon>Ancylostomatidae</taxon>
        <taxon>Ancylostomatinae</taxon>
        <taxon>Ancylostoma</taxon>
    </lineage>
</organism>
<dbReference type="Pfam" id="PF13358">
    <property type="entry name" value="DDE_3"/>
    <property type="match status" value="1"/>
</dbReference>
<gene>
    <name evidence="2" type="ORF">ANCDUO_04745</name>
</gene>
<accession>A0A0C2H0A0</accession>
<dbReference type="AlphaFoldDB" id="A0A0C2H0A0"/>
<evidence type="ECO:0000313" key="3">
    <source>
        <dbReference type="Proteomes" id="UP000054047"/>
    </source>
</evidence>
<dbReference type="Gene3D" id="3.30.420.10">
    <property type="entry name" value="Ribonuclease H-like superfamily/Ribonuclease H"/>
    <property type="match status" value="1"/>
</dbReference>
<sequence length="142" mass="16592">MIRNVNKEAWLDFCLDKVGSNETFFDCVFTDESTVQGYAKLVQNNSPVHKSRYTTQKLASWGVNVLEWPPESPDLNPLELIWGNMKYFVRRKNVHNLNALREAVLEYWRSLTPEICSRYVNNIHRKMPRVVEKAGGNIYEGR</sequence>
<dbReference type="InterPro" id="IPR038717">
    <property type="entry name" value="Tc1-like_DDE_dom"/>
</dbReference>
<proteinExistence type="predicted"/>
<name>A0A0C2H0A0_9BILA</name>
<protein>
    <recommendedName>
        <fullName evidence="1">Tc1-like transposase DDE domain-containing protein</fullName>
    </recommendedName>
</protein>
<dbReference type="EMBL" id="KN727798">
    <property type="protein sequence ID" value="KIH64934.1"/>
    <property type="molecule type" value="Genomic_DNA"/>
</dbReference>
<dbReference type="OrthoDB" id="5854164at2759"/>
<keyword evidence="3" id="KW-1185">Reference proteome</keyword>
<dbReference type="GO" id="GO:0003676">
    <property type="term" value="F:nucleic acid binding"/>
    <property type="evidence" value="ECO:0007669"/>
    <property type="project" value="InterPro"/>
</dbReference>
<reference evidence="2 3" key="1">
    <citation type="submission" date="2013-12" db="EMBL/GenBank/DDBJ databases">
        <title>Draft genome of the parsitic nematode Ancylostoma duodenale.</title>
        <authorList>
            <person name="Mitreva M."/>
        </authorList>
    </citation>
    <scope>NUCLEOTIDE SEQUENCE [LARGE SCALE GENOMIC DNA]</scope>
    <source>
        <strain evidence="2 3">Zhejiang</strain>
    </source>
</reference>
<evidence type="ECO:0000313" key="2">
    <source>
        <dbReference type="EMBL" id="KIH64934.1"/>
    </source>
</evidence>
<dbReference type="Proteomes" id="UP000054047">
    <property type="component" value="Unassembled WGS sequence"/>
</dbReference>
<dbReference type="InterPro" id="IPR036397">
    <property type="entry name" value="RNaseH_sf"/>
</dbReference>
<feature type="domain" description="Tc1-like transposase DDE" evidence="1">
    <location>
        <begin position="39"/>
        <end position="100"/>
    </location>
</feature>
<evidence type="ECO:0000259" key="1">
    <source>
        <dbReference type="Pfam" id="PF13358"/>
    </source>
</evidence>